<comment type="caution">
    <text evidence="1">The sequence shown here is derived from an EMBL/GenBank/DDBJ whole genome shotgun (WGS) entry which is preliminary data.</text>
</comment>
<protein>
    <submittedName>
        <fullName evidence="1">Uncharacterized protein</fullName>
    </submittedName>
</protein>
<organism evidence="1 2">
    <name type="scientific">Streptomyces stelliscabiei</name>
    <dbReference type="NCBI Taxonomy" id="146820"/>
    <lineage>
        <taxon>Bacteria</taxon>
        <taxon>Bacillati</taxon>
        <taxon>Actinomycetota</taxon>
        <taxon>Actinomycetes</taxon>
        <taxon>Kitasatosporales</taxon>
        <taxon>Streptomycetaceae</taxon>
        <taxon>Streptomyces</taxon>
    </lineage>
</organism>
<dbReference type="Proteomes" id="UP000629287">
    <property type="component" value="Unassembled WGS sequence"/>
</dbReference>
<name>A0A8I0P842_9ACTN</name>
<evidence type="ECO:0000313" key="2">
    <source>
        <dbReference type="Proteomes" id="UP000629287"/>
    </source>
</evidence>
<dbReference type="RefSeq" id="WP_046914911.1">
    <property type="nucleotide sequence ID" value="NZ_JADBGF010000001.1"/>
</dbReference>
<evidence type="ECO:0000313" key="1">
    <source>
        <dbReference type="EMBL" id="MBE1598967.1"/>
    </source>
</evidence>
<dbReference type="EMBL" id="JADBGF010000001">
    <property type="protein sequence ID" value="MBE1598967.1"/>
    <property type="molecule type" value="Genomic_DNA"/>
</dbReference>
<dbReference type="AlphaFoldDB" id="A0A8I0P842"/>
<reference evidence="1 2" key="1">
    <citation type="submission" date="2020-10" db="EMBL/GenBank/DDBJ databases">
        <title>Sequencing the genomes of 1000 actinobacteria strains.</title>
        <authorList>
            <person name="Klenk H.-P."/>
        </authorList>
    </citation>
    <scope>NUCLEOTIDE SEQUENCE [LARGE SCALE GENOMIC DNA]</scope>
    <source>
        <strain evidence="1 2">DSM 41803</strain>
    </source>
</reference>
<accession>A0A8I0P842</accession>
<dbReference type="GeneID" id="86829654"/>
<keyword evidence="2" id="KW-1185">Reference proteome</keyword>
<gene>
    <name evidence="1" type="ORF">H4687_005096</name>
</gene>
<dbReference type="OrthoDB" id="4318404at2"/>
<proteinExistence type="predicted"/>
<sequence length="66" mass="7445">MPSPLLTDIYAAALSVKQRPATVRKWVNRGELTHHGYDHRRRVVVDLEELQALVIAKQTPQDVNAA</sequence>